<gene>
    <name evidence="1" type="ORF">GTC17260_02750</name>
</gene>
<keyword evidence="1" id="KW-0418">Kinase</keyword>
<proteinExistence type="predicted"/>
<sequence>MAMDKNEKFIITINREFGSGGHAIGEELASRLGVKLIDKQVLQAVADRFSLSQEEAEALEQRSPSWWDDFTHFYQSFMAMNEYHVNPRDITSRQLFFAQGKAMREIGGRESCVVVGRCGFDVFRDTPNVLKLFVHAPHDYRVRRIMERYGVDAQKAARMIDDNDYTRQLYTKTFTGHEWYDVHNYDLTLNVGKYGQSGVVDLLMRFIET</sequence>
<keyword evidence="1" id="KW-0808">Transferase</keyword>
<protein>
    <submittedName>
        <fullName evidence="1">Cytidylate kinase-like family protein</fullName>
    </submittedName>
</protein>
<dbReference type="InterPro" id="IPR027417">
    <property type="entry name" value="P-loop_NTPase"/>
</dbReference>
<reference evidence="1" key="1">
    <citation type="submission" date="2024-07" db="EMBL/GenBank/DDBJ databases">
        <title>Complete genome sequence of Prevotella sp. YM-2024 GTC17260.</title>
        <authorList>
            <person name="Hayashi M."/>
            <person name="Muto Y."/>
            <person name="Tanaka K."/>
            <person name="Niwa H."/>
        </authorList>
    </citation>
    <scope>NUCLEOTIDE SEQUENCE</scope>
    <source>
        <strain evidence="1">GTC17260</strain>
    </source>
</reference>
<evidence type="ECO:0000313" key="1">
    <source>
        <dbReference type="EMBL" id="BFO77640.1"/>
    </source>
</evidence>
<organism evidence="1">
    <name type="scientific">Prevotella sp. GTC17260</name>
    <dbReference type="NCBI Taxonomy" id="3236796"/>
    <lineage>
        <taxon>Bacteria</taxon>
        <taxon>Pseudomonadati</taxon>
        <taxon>Bacteroidota</taxon>
        <taxon>Bacteroidia</taxon>
        <taxon>Bacteroidales</taxon>
        <taxon>Prevotellaceae</taxon>
        <taxon>Prevotella</taxon>
    </lineage>
</organism>
<dbReference type="Gene3D" id="3.40.50.300">
    <property type="entry name" value="P-loop containing nucleotide triphosphate hydrolases"/>
    <property type="match status" value="1"/>
</dbReference>
<dbReference type="AlphaFoldDB" id="A0AB33JGH7"/>
<name>A0AB33JGH7_9BACT</name>
<dbReference type="SUPFAM" id="SSF52540">
    <property type="entry name" value="P-loop containing nucleoside triphosphate hydrolases"/>
    <property type="match status" value="1"/>
</dbReference>
<dbReference type="GO" id="GO:0016301">
    <property type="term" value="F:kinase activity"/>
    <property type="evidence" value="ECO:0007669"/>
    <property type="project" value="UniProtKB-KW"/>
</dbReference>
<dbReference type="EMBL" id="AP035788">
    <property type="protein sequence ID" value="BFO77640.1"/>
    <property type="molecule type" value="Genomic_DNA"/>
</dbReference>
<dbReference type="Pfam" id="PF13189">
    <property type="entry name" value="Cytidylate_kin2"/>
    <property type="match status" value="1"/>
</dbReference>
<accession>A0AB33JGH7</accession>